<evidence type="ECO:0000256" key="1">
    <source>
        <dbReference type="SAM" id="MobiDB-lite"/>
    </source>
</evidence>
<dbReference type="AlphaFoldDB" id="A0A9P6MJP0"/>
<accession>A0A9P6MJP0</accession>
<comment type="caution">
    <text evidence="2">The sequence shown here is derived from an EMBL/GenBank/DDBJ whole genome shotgun (WGS) entry which is preliminary data.</text>
</comment>
<reference evidence="2" key="1">
    <citation type="journal article" date="2020" name="Fungal Divers.">
        <title>Resolving the Mortierellaceae phylogeny through synthesis of multi-gene phylogenetics and phylogenomics.</title>
        <authorList>
            <person name="Vandepol N."/>
            <person name="Liber J."/>
            <person name="Desiro A."/>
            <person name="Na H."/>
            <person name="Kennedy M."/>
            <person name="Barry K."/>
            <person name="Grigoriev I.V."/>
            <person name="Miller A.N."/>
            <person name="O'Donnell K."/>
            <person name="Stajich J.E."/>
            <person name="Bonito G."/>
        </authorList>
    </citation>
    <scope>NUCLEOTIDE SEQUENCE</scope>
    <source>
        <strain evidence="2">MES-2147</strain>
    </source>
</reference>
<sequence>MVTKVFSDHYFRHGLCSIPQYGRRVVKIPDINLSWIRQNILVPYRSSYVLQVLNSLLYLRLSSLSKRERDMAAHEQALLSDQVSAMDITPSPMSSNDIFGSSCSSSVGGGGSLGQANSEKGEIKQQKRIQCLIHGDETNIDEDMWRLLRLWREVRQEEDELIKGSGSREKHKVRSSSFPRNGPRLQLLLKSDESYLQVRPGVRVFDEYEDVPEGKEAPPAPILASFPSHPPQYHRQEPEALHNALASESSPMVESSPMMMAAHESTMSDLEDTFMDLTTNEYAVIDLPDIEGLRIQE</sequence>
<gene>
    <name evidence="2" type="ORF">BGZ65_012265</name>
</gene>
<evidence type="ECO:0000313" key="2">
    <source>
        <dbReference type="EMBL" id="KAG0004988.1"/>
    </source>
</evidence>
<protein>
    <submittedName>
        <fullName evidence="2">Uncharacterized protein</fullName>
    </submittedName>
</protein>
<name>A0A9P6MJP0_9FUNG</name>
<dbReference type="OrthoDB" id="2443215at2759"/>
<evidence type="ECO:0000313" key="3">
    <source>
        <dbReference type="Proteomes" id="UP000749646"/>
    </source>
</evidence>
<feature type="region of interest" description="Disordered" evidence="1">
    <location>
        <begin position="212"/>
        <end position="235"/>
    </location>
</feature>
<dbReference type="EMBL" id="JAAAHW010000221">
    <property type="protein sequence ID" value="KAG0004988.1"/>
    <property type="molecule type" value="Genomic_DNA"/>
</dbReference>
<keyword evidence="3" id="KW-1185">Reference proteome</keyword>
<organism evidence="2 3">
    <name type="scientific">Modicella reniformis</name>
    <dbReference type="NCBI Taxonomy" id="1440133"/>
    <lineage>
        <taxon>Eukaryota</taxon>
        <taxon>Fungi</taxon>
        <taxon>Fungi incertae sedis</taxon>
        <taxon>Mucoromycota</taxon>
        <taxon>Mortierellomycotina</taxon>
        <taxon>Mortierellomycetes</taxon>
        <taxon>Mortierellales</taxon>
        <taxon>Mortierellaceae</taxon>
        <taxon>Modicella</taxon>
    </lineage>
</organism>
<proteinExistence type="predicted"/>
<dbReference type="Proteomes" id="UP000749646">
    <property type="component" value="Unassembled WGS sequence"/>
</dbReference>